<dbReference type="EMBL" id="BLAH01000076">
    <property type="protein sequence ID" value="GES36920.1"/>
    <property type="molecule type" value="Genomic_DNA"/>
</dbReference>
<proteinExistence type="predicted"/>
<feature type="region of interest" description="Disordered" evidence="1">
    <location>
        <begin position="1"/>
        <end position="47"/>
    </location>
</feature>
<dbReference type="Proteomes" id="UP001163947">
    <property type="component" value="Chromosome"/>
</dbReference>
<reference evidence="3" key="2">
    <citation type="submission" date="2019-10" db="EMBL/GenBank/DDBJ databases">
        <title>Draft genome sequence of Rhodococcus aetherivorans JCM 14343.</title>
        <authorList>
            <person name="Inoue D."/>
            <person name="Nakazawa M."/>
            <person name="Yamamoto N."/>
            <person name="Sei K."/>
            <person name="Ike M."/>
        </authorList>
    </citation>
    <scope>NUCLEOTIDE SEQUENCE</scope>
    <source>
        <strain evidence="3">JCM 14343</strain>
    </source>
</reference>
<reference evidence="3 5" key="1">
    <citation type="journal article" date="2018" name="Biodegradation">
        <title>1,4-Dioxane degradation characteristics of Rhodococcus aetherivorans JCM 14343.</title>
        <authorList>
            <person name="Inoue D."/>
            <person name="Tsunoda T."/>
            <person name="Yamamoto N."/>
            <person name="Ike M."/>
            <person name="Sei K."/>
        </authorList>
    </citation>
    <scope>NUCLEOTIDE SEQUENCE [LARGE SCALE GENOMIC DNA]</scope>
    <source>
        <strain evidence="3 5">JCM 14343</strain>
    </source>
</reference>
<sequence>MHNLESVDPQAITQPIAQVLTPGDSAVEPVRPPASRHAAAAHSAPPAAEVRRVKRLTYGDEPRRRSLRPDFWSIVGALALVLAIAFVVVALLVAGNRPQPSYRPNYAPSGLGAALVPAAAVV</sequence>
<keyword evidence="2" id="KW-0472">Membrane</keyword>
<keyword evidence="2" id="KW-0812">Transmembrane</keyword>
<evidence type="ECO:0000313" key="6">
    <source>
        <dbReference type="Proteomes" id="UP001163947"/>
    </source>
</evidence>
<protein>
    <submittedName>
        <fullName evidence="4">Uncharacterized protein</fullName>
    </submittedName>
</protein>
<keyword evidence="2" id="KW-1133">Transmembrane helix</keyword>
<evidence type="ECO:0000313" key="5">
    <source>
        <dbReference type="Proteomes" id="UP000325466"/>
    </source>
</evidence>
<dbReference type="GeneID" id="83620035"/>
<keyword evidence="5" id="KW-1185">Reference proteome</keyword>
<evidence type="ECO:0000256" key="2">
    <source>
        <dbReference type="SAM" id="Phobius"/>
    </source>
</evidence>
<dbReference type="RefSeq" id="WP_043798543.1">
    <property type="nucleotide sequence ID" value="NZ_BAAAYP010000020.1"/>
</dbReference>
<dbReference type="AlphaFoldDB" id="A0A5M3Y9K1"/>
<dbReference type="KEGG" id="rav:AAT18_21860"/>
<dbReference type="Proteomes" id="UP000325466">
    <property type="component" value="Unassembled WGS sequence"/>
</dbReference>
<accession>A0A5M3Y9K1</accession>
<evidence type="ECO:0000256" key="1">
    <source>
        <dbReference type="SAM" id="MobiDB-lite"/>
    </source>
</evidence>
<feature type="transmembrane region" description="Helical" evidence="2">
    <location>
        <begin position="71"/>
        <end position="94"/>
    </location>
</feature>
<reference evidence="4" key="3">
    <citation type="submission" date="2022-09" db="EMBL/GenBank/DDBJ databases">
        <title>The genome sequence of Rhodococcus aetherivorans N1.</title>
        <authorList>
            <person name="Jiang W."/>
        </authorList>
    </citation>
    <scope>NUCLEOTIDE SEQUENCE</scope>
    <source>
        <strain evidence="4">N1</strain>
    </source>
</reference>
<gene>
    <name evidence="4" type="ORF">OCS65_06420</name>
    <name evidence="3" type="ORF">RAJCM14343_2174</name>
</gene>
<evidence type="ECO:0000313" key="3">
    <source>
        <dbReference type="EMBL" id="GES36920.1"/>
    </source>
</evidence>
<dbReference type="EMBL" id="CP106982">
    <property type="protein sequence ID" value="UYF95394.1"/>
    <property type="molecule type" value="Genomic_DNA"/>
</dbReference>
<name>A0A5M3Y9K1_9NOCA</name>
<organism evidence="4 6">
    <name type="scientific">Rhodococcus aetherivorans</name>
    <dbReference type="NCBI Taxonomy" id="191292"/>
    <lineage>
        <taxon>Bacteria</taxon>
        <taxon>Bacillati</taxon>
        <taxon>Actinomycetota</taxon>
        <taxon>Actinomycetes</taxon>
        <taxon>Mycobacteriales</taxon>
        <taxon>Nocardiaceae</taxon>
        <taxon>Rhodococcus</taxon>
    </lineage>
</organism>
<evidence type="ECO:0000313" key="4">
    <source>
        <dbReference type="EMBL" id="UYF95394.1"/>
    </source>
</evidence>
<feature type="compositionally biased region" description="Low complexity" evidence="1">
    <location>
        <begin position="33"/>
        <end position="47"/>
    </location>
</feature>